<dbReference type="PANTHER" id="PTHR32089">
    <property type="entry name" value="METHYL-ACCEPTING CHEMOTAXIS PROTEIN MCPB"/>
    <property type="match status" value="1"/>
</dbReference>
<sequence length="553" mass="60608">MKLRTRLYILALVPLLIAILMIGFITLQVQQIQSSSQDNVQVLINVEKLRGQFVTTKQSLSNYAFNPSEGNKAESEAQLALTATTLEEMKTVLTVPSHQVIAAQIEDKLVKLDGVARTALSENDKAEINRQSIRISGIINDIHLLDIQTSAWYKQLTNNMERTVQFTITASIIGSILLVSLSIIFTWIVARRIIVPINALVKDAQLVANGDLTLHTSERKKKKTKYEVEQLRDAFGQMVSNLRSTVQSVDHVGTEVNEFTEEITSQMNILSESSNQIAISTDELSRGSQSISVDIQQAAELVGNMRNAFLQSVQNSKDSTDLSSHALQSVSTGKETIVKQLELTEKMTAASREIKSSIDQFSSFTNKIEEAATSVRGIAEQTNLLALNAAIEAARAGEAGKGFAVVADEVRKLAEDSSKATQSISDMLAQMKEGINDIVESANLGETLSSNQALSMSDTEKSFSNIYTNVTSVFEQLKDLSNKLETANAMSEDVLAAVENVSAITEETAAGTEEISASTDEQLHSFTRATEKVNELRNMTQSMKNELTKFKIK</sequence>
<dbReference type="GO" id="GO:0005886">
    <property type="term" value="C:plasma membrane"/>
    <property type="evidence" value="ECO:0007669"/>
    <property type="project" value="UniProtKB-SubCell"/>
</dbReference>
<keyword evidence="8" id="KW-0812">Transmembrane</keyword>
<dbReference type="SMART" id="SM00304">
    <property type="entry name" value="HAMP"/>
    <property type="match status" value="1"/>
</dbReference>
<dbReference type="Gene3D" id="6.10.340.10">
    <property type="match status" value="1"/>
</dbReference>
<dbReference type="RefSeq" id="WP_239673265.1">
    <property type="nucleotide sequence ID" value="NZ_CP049742.1"/>
</dbReference>
<keyword evidence="3 8" id="KW-0472">Membrane</keyword>
<dbReference type="GO" id="GO:0006935">
    <property type="term" value="P:chemotaxis"/>
    <property type="evidence" value="ECO:0007669"/>
    <property type="project" value="InterPro"/>
</dbReference>
<evidence type="ECO:0000256" key="5">
    <source>
        <dbReference type="ARBA" id="ARBA00029447"/>
    </source>
</evidence>
<evidence type="ECO:0000256" key="2">
    <source>
        <dbReference type="ARBA" id="ARBA00022475"/>
    </source>
</evidence>
<keyword evidence="8" id="KW-1133">Transmembrane helix</keyword>
<comment type="subcellular location">
    <subcellularLocation>
        <location evidence="1">Cell membrane</location>
    </subcellularLocation>
</comment>
<name>A0A7S8C9B8_9BACI</name>
<dbReference type="Proteomes" id="UP000593626">
    <property type="component" value="Chromosome"/>
</dbReference>
<protein>
    <submittedName>
        <fullName evidence="11">Methyl-accepting chemotaxis protein</fullName>
    </submittedName>
</protein>
<dbReference type="Pfam" id="PF00672">
    <property type="entry name" value="HAMP"/>
    <property type="match status" value="1"/>
</dbReference>
<dbReference type="InterPro" id="IPR004090">
    <property type="entry name" value="Chemotax_Me-accpt_rcpt"/>
</dbReference>
<dbReference type="PROSITE" id="PS50111">
    <property type="entry name" value="CHEMOTAXIS_TRANSDUC_2"/>
    <property type="match status" value="1"/>
</dbReference>
<dbReference type="Gene3D" id="1.10.287.950">
    <property type="entry name" value="Methyl-accepting chemotaxis protein"/>
    <property type="match status" value="1"/>
</dbReference>
<dbReference type="InterPro" id="IPR004089">
    <property type="entry name" value="MCPsignal_dom"/>
</dbReference>
<evidence type="ECO:0000256" key="4">
    <source>
        <dbReference type="ARBA" id="ARBA00023224"/>
    </source>
</evidence>
<feature type="domain" description="Methyl-accepting transducer" evidence="9">
    <location>
        <begin position="266"/>
        <end position="502"/>
    </location>
</feature>
<keyword evidence="4 6" id="KW-0807">Transducer</keyword>
<dbReference type="GO" id="GO:0007165">
    <property type="term" value="P:signal transduction"/>
    <property type="evidence" value="ECO:0007669"/>
    <property type="project" value="UniProtKB-KW"/>
</dbReference>
<dbReference type="GO" id="GO:0004888">
    <property type="term" value="F:transmembrane signaling receptor activity"/>
    <property type="evidence" value="ECO:0007669"/>
    <property type="project" value="InterPro"/>
</dbReference>
<dbReference type="CDD" id="cd06225">
    <property type="entry name" value="HAMP"/>
    <property type="match status" value="1"/>
</dbReference>
<keyword evidence="7" id="KW-0175">Coiled coil</keyword>
<evidence type="ECO:0000256" key="7">
    <source>
        <dbReference type="SAM" id="Coils"/>
    </source>
</evidence>
<dbReference type="KEGG" id="mcui:G8O30_01555"/>
<dbReference type="AlphaFoldDB" id="A0A7S8C9B8"/>
<dbReference type="EMBL" id="CP049742">
    <property type="protein sequence ID" value="QPC45747.1"/>
    <property type="molecule type" value="Genomic_DNA"/>
</dbReference>
<dbReference type="PROSITE" id="PS50885">
    <property type="entry name" value="HAMP"/>
    <property type="match status" value="1"/>
</dbReference>
<organism evidence="11 12">
    <name type="scientific">Mangrovibacillus cuniculi</name>
    <dbReference type="NCBI Taxonomy" id="2593652"/>
    <lineage>
        <taxon>Bacteria</taxon>
        <taxon>Bacillati</taxon>
        <taxon>Bacillota</taxon>
        <taxon>Bacilli</taxon>
        <taxon>Bacillales</taxon>
        <taxon>Bacillaceae</taxon>
        <taxon>Mangrovibacillus</taxon>
    </lineage>
</organism>
<evidence type="ECO:0000256" key="3">
    <source>
        <dbReference type="ARBA" id="ARBA00023136"/>
    </source>
</evidence>
<dbReference type="PANTHER" id="PTHR32089:SF112">
    <property type="entry name" value="LYSOZYME-LIKE PROTEIN-RELATED"/>
    <property type="match status" value="1"/>
</dbReference>
<comment type="similarity">
    <text evidence="5">Belongs to the methyl-accepting chemotaxis (MCP) protein family.</text>
</comment>
<evidence type="ECO:0000259" key="9">
    <source>
        <dbReference type="PROSITE" id="PS50111"/>
    </source>
</evidence>
<feature type="domain" description="HAMP" evidence="10">
    <location>
        <begin position="191"/>
        <end position="247"/>
    </location>
</feature>
<keyword evidence="2" id="KW-1003">Cell membrane</keyword>
<evidence type="ECO:0000256" key="6">
    <source>
        <dbReference type="PROSITE-ProRule" id="PRU00284"/>
    </source>
</evidence>
<dbReference type="Pfam" id="PF00015">
    <property type="entry name" value="MCPsignal"/>
    <property type="match status" value="1"/>
</dbReference>
<dbReference type="SUPFAM" id="SSF58104">
    <property type="entry name" value="Methyl-accepting chemotaxis protein (MCP) signaling domain"/>
    <property type="match status" value="1"/>
</dbReference>
<evidence type="ECO:0000313" key="11">
    <source>
        <dbReference type="EMBL" id="QPC45747.1"/>
    </source>
</evidence>
<feature type="transmembrane region" description="Helical" evidence="8">
    <location>
        <begin position="166"/>
        <end position="190"/>
    </location>
</feature>
<feature type="transmembrane region" description="Helical" evidence="8">
    <location>
        <begin position="7"/>
        <end position="27"/>
    </location>
</feature>
<feature type="coiled-coil region" evidence="7">
    <location>
        <begin position="526"/>
        <end position="553"/>
    </location>
</feature>
<proteinExistence type="inferred from homology"/>
<evidence type="ECO:0000256" key="8">
    <source>
        <dbReference type="SAM" id="Phobius"/>
    </source>
</evidence>
<dbReference type="SMART" id="SM00283">
    <property type="entry name" value="MA"/>
    <property type="match status" value="1"/>
</dbReference>
<keyword evidence="12" id="KW-1185">Reference proteome</keyword>
<evidence type="ECO:0000259" key="10">
    <source>
        <dbReference type="PROSITE" id="PS50885"/>
    </source>
</evidence>
<reference evidence="11 12" key="1">
    <citation type="submission" date="2019-07" db="EMBL/GenBank/DDBJ databases">
        <title>Genome sequence of 2 isolates from Red Sea Mangroves.</title>
        <authorList>
            <person name="Sefrji F."/>
            <person name="Michoud G."/>
            <person name="Merlino G."/>
            <person name="Daffonchio D."/>
        </authorList>
    </citation>
    <scope>NUCLEOTIDE SEQUENCE [LARGE SCALE GENOMIC DNA]</scope>
    <source>
        <strain evidence="11 12">R1DC41</strain>
    </source>
</reference>
<evidence type="ECO:0000256" key="1">
    <source>
        <dbReference type="ARBA" id="ARBA00004236"/>
    </source>
</evidence>
<gene>
    <name evidence="11" type="ORF">G8O30_01555</name>
</gene>
<dbReference type="InterPro" id="IPR003660">
    <property type="entry name" value="HAMP_dom"/>
</dbReference>
<evidence type="ECO:0000313" key="12">
    <source>
        <dbReference type="Proteomes" id="UP000593626"/>
    </source>
</evidence>
<accession>A0A7S8C9B8</accession>
<dbReference type="PRINTS" id="PR00260">
    <property type="entry name" value="CHEMTRNSDUCR"/>
</dbReference>